<sequence>MRCKIVRIITTTIIIIITYENLSSHTDKKKTQIATSRIKLWKLWNLEWLRWTTFANIFVKSPLFHTQRTVTRTVTVTVSAKQQYLGISVIKRRIKVKKDTSVAHVKSEVLKKKMSR</sequence>
<proteinExistence type="predicted"/>
<organism evidence="1 2">
    <name type="scientific">Elysia marginata</name>
    <dbReference type="NCBI Taxonomy" id="1093978"/>
    <lineage>
        <taxon>Eukaryota</taxon>
        <taxon>Metazoa</taxon>
        <taxon>Spiralia</taxon>
        <taxon>Lophotrochozoa</taxon>
        <taxon>Mollusca</taxon>
        <taxon>Gastropoda</taxon>
        <taxon>Heterobranchia</taxon>
        <taxon>Euthyneura</taxon>
        <taxon>Panpulmonata</taxon>
        <taxon>Sacoglossa</taxon>
        <taxon>Placobranchoidea</taxon>
        <taxon>Plakobranchidae</taxon>
        <taxon>Elysia</taxon>
    </lineage>
</organism>
<accession>A0AAV4G2X5</accession>
<protein>
    <recommendedName>
        <fullName evidence="3">Secreted protein</fullName>
    </recommendedName>
</protein>
<dbReference type="Proteomes" id="UP000762676">
    <property type="component" value="Unassembled WGS sequence"/>
</dbReference>
<evidence type="ECO:0000313" key="1">
    <source>
        <dbReference type="EMBL" id="GFR80032.1"/>
    </source>
</evidence>
<evidence type="ECO:0008006" key="3">
    <source>
        <dbReference type="Google" id="ProtNLM"/>
    </source>
</evidence>
<dbReference type="AlphaFoldDB" id="A0AAV4G2X5"/>
<gene>
    <name evidence="1" type="ORF">ElyMa_005889200</name>
</gene>
<reference evidence="1 2" key="1">
    <citation type="journal article" date="2021" name="Elife">
        <title>Chloroplast acquisition without the gene transfer in kleptoplastic sea slugs, Plakobranchus ocellatus.</title>
        <authorList>
            <person name="Maeda T."/>
            <person name="Takahashi S."/>
            <person name="Yoshida T."/>
            <person name="Shimamura S."/>
            <person name="Takaki Y."/>
            <person name="Nagai Y."/>
            <person name="Toyoda A."/>
            <person name="Suzuki Y."/>
            <person name="Arimoto A."/>
            <person name="Ishii H."/>
            <person name="Satoh N."/>
            <person name="Nishiyama T."/>
            <person name="Hasebe M."/>
            <person name="Maruyama T."/>
            <person name="Minagawa J."/>
            <person name="Obokata J."/>
            <person name="Shigenobu S."/>
        </authorList>
    </citation>
    <scope>NUCLEOTIDE SEQUENCE [LARGE SCALE GENOMIC DNA]</scope>
</reference>
<comment type="caution">
    <text evidence="1">The sequence shown here is derived from an EMBL/GenBank/DDBJ whole genome shotgun (WGS) entry which is preliminary data.</text>
</comment>
<dbReference type="EMBL" id="BMAT01011834">
    <property type="protein sequence ID" value="GFR80032.1"/>
    <property type="molecule type" value="Genomic_DNA"/>
</dbReference>
<keyword evidence="2" id="KW-1185">Reference proteome</keyword>
<name>A0AAV4G2X5_9GAST</name>
<evidence type="ECO:0000313" key="2">
    <source>
        <dbReference type="Proteomes" id="UP000762676"/>
    </source>
</evidence>